<organism evidence="3 4">
    <name type="scientific">Trifolium medium</name>
    <dbReference type="NCBI Taxonomy" id="97028"/>
    <lineage>
        <taxon>Eukaryota</taxon>
        <taxon>Viridiplantae</taxon>
        <taxon>Streptophyta</taxon>
        <taxon>Embryophyta</taxon>
        <taxon>Tracheophyta</taxon>
        <taxon>Spermatophyta</taxon>
        <taxon>Magnoliopsida</taxon>
        <taxon>eudicotyledons</taxon>
        <taxon>Gunneridae</taxon>
        <taxon>Pentapetalae</taxon>
        <taxon>rosids</taxon>
        <taxon>fabids</taxon>
        <taxon>Fabales</taxon>
        <taxon>Fabaceae</taxon>
        <taxon>Papilionoideae</taxon>
        <taxon>50 kb inversion clade</taxon>
        <taxon>NPAAA clade</taxon>
        <taxon>Hologalegina</taxon>
        <taxon>IRL clade</taxon>
        <taxon>Trifolieae</taxon>
        <taxon>Trifolium</taxon>
    </lineage>
</organism>
<dbReference type="GO" id="GO:0090374">
    <property type="term" value="P:oligopeptide export from mitochondrion"/>
    <property type="evidence" value="ECO:0007669"/>
    <property type="project" value="TreeGrafter"/>
</dbReference>
<reference evidence="3 4" key="1">
    <citation type="journal article" date="2018" name="Front. Plant Sci.">
        <title>Red Clover (Trifolium pratense) and Zigzag Clover (T. medium) - A Picture of Genomic Similarities and Differences.</title>
        <authorList>
            <person name="Dluhosova J."/>
            <person name="Istvanek J."/>
            <person name="Nedelnik J."/>
            <person name="Repkova J."/>
        </authorList>
    </citation>
    <scope>NUCLEOTIDE SEQUENCE [LARGE SCALE GENOMIC DNA]</scope>
    <source>
        <strain evidence="4">cv. 10/8</strain>
        <tissue evidence="3">Leaf</tissue>
    </source>
</reference>
<dbReference type="SUPFAM" id="SSF52540">
    <property type="entry name" value="P-loop containing nucleoside triphosphate hydrolases"/>
    <property type="match status" value="1"/>
</dbReference>
<keyword evidence="1" id="KW-0813">Transport</keyword>
<evidence type="ECO:0000313" key="4">
    <source>
        <dbReference type="Proteomes" id="UP000265520"/>
    </source>
</evidence>
<dbReference type="Gene3D" id="3.40.50.300">
    <property type="entry name" value="P-loop containing nucleotide triphosphate hydrolases"/>
    <property type="match status" value="1"/>
</dbReference>
<keyword evidence="2" id="KW-0677">Repeat</keyword>
<sequence>MEGRTTILVAHRLATVRDADSIAVLQHGKVAEMGSHERLMAKPRSIYKQLVSLQQEKRQQEEH</sequence>
<dbReference type="PANTHER" id="PTHR43394">
    <property type="entry name" value="ATP-DEPENDENT PERMEASE MDL1, MITOCHONDRIAL"/>
    <property type="match status" value="1"/>
</dbReference>
<dbReference type="AlphaFoldDB" id="A0A392P8S8"/>
<dbReference type="GO" id="GO:0005743">
    <property type="term" value="C:mitochondrial inner membrane"/>
    <property type="evidence" value="ECO:0007669"/>
    <property type="project" value="TreeGrafter"/>
</dbReference>
<protein>
    <submittedName>
        <fullName evidence="3">ABC transporter B family member 13-like</fullName>
    </submittedName>
</protein>
<evidence type="ECO:0000313" key="3">
    <source>
        <dbReference type="EMBL" id="MCI07315.1"/>
    </source>
</evidence>
<dbReference type="InterPro" id="IPR039421">
    <property type="entry name" value="Type_1_exporter"/>
</dbReference>
<keyword evidence="4" id="KW-1185">Reference proteome</keyword>
<evidence type="ECO:0000256" key="1">
    <source>
        <dbReference type="ARBA" id="ARBA00022448"/>
    </source>
</evidence>
<dbReference type="GO" id="GO:0015421">
    <property type="term" value="F:ABC-type oligopeptide transporter activity"/>
    <property type="evidence" value="ECO:0007669"/>
    <property type="project" value="TreeGrafter"/>
</dbReference>
<evidence type="ECO:0000256" key="2">
    <source>
        <dbReference type="ARBA" id="ARBA00022737"/>
    </source>
</evidence>
<name>A0A392P8S8_9FABA</name>
<dbReference type="InterPro" id="IPR027417">
    <property type="entry name" value="P-loop_NTPase"/>
</dbReference>
<dbReference type="EMBL" id="LXQA010064949">
    <property type="protein sequence ID" value="MCI07315.1"/>
    <property type="molecule type" value="Genomic_DNA"/>
</dbReference>
<comment type="caution">
    <text evidence="3">The sequence shown here is derived from an EMBL/GenBank/DDBJ whole genome shotgun (WGS) entry which is preliminary data.</text>
</comment>
<dbReference type="PANTHER" id="PTHR43394:SF11">
    <property type="entry name" value="ATP-BINDING CASSETTE TRANSPORTER"/>
    <property type="match status" value="1"/>
</dbReference>
<dbReference type="Proteomes" id="UP000265520">
    <property type="component" value="Unassembled WGS sequence"/>
</dbReference>
<accession>A0A392P8S8</accession>
<proteinExistence type="predicted"/>